<keyword evidence="1" id="KW-0812">Transmembrane</keyword>
<dbReference type="AlphaFoldDB" id="A0A2W4X4X0"/>
<evidence type="ECO:0000313" key="2">
    <source>
        <dbReference type="EMBL" id="PZO52116.1"/>
    </source>
</evidence>
<reference evidence="2 3" key="2">
    <citation type="submission" date="2018-06" db="EMBL/GenBank/DDBJ databases">
        <title>Metagenomic assembly of (sub)arctic Cyanobacteria and their associated microbiome from non-axenic cultures.</title>
        <authorList>
            <person name="Baurain D."/>
        </authorList>
    </citation>
    <scope>NUCLEOTIDE SEQUENCE [LARGE SCALE GENOMIC DNA]</scope>
    <source>
        <strain evidence="2">ULC027bin1</strain>
    </source>
</reference>
<dbReference type="EMBL" id="QBMP01000152">
    <property type="protein sequence ID" value="PZO52116.1"/>
    <property type="molecule type" value="Genomic_DNA"/>
</dbReference>
<dbReference type="PANTHER" id="PTHR20992:SF9">
    <property type="entry name" value="AT15442P-RELATED"/>
    <property type="match status" value="1"/>
</dbReference>
<name>A0A2W4X4X0_9CYAN</name>
<protein>
    <submittedName>
        <fullName evidence="2">TIGR00341 family protein</fullName>
    </submittedName>
</protein>
<gene>
    <name evidence="2" type="ORF">DCF15_14055</name>
</gene>
<keyword evidence="1" id="KW-0472">Membrane</keyword>
<accession>A0A2W4X4X0</accession>
<comment type="caution">
    <text evidence="2">The sequence shown here is derived from an EMBL/GenBank/DDBJ whole genome shotgun (WGS) entry which is preliminary data.</text>
</comment>
<feature type="transmembrane region" description="Helical" evidence="1">
    <location>
        <begin position="265"/>
        <end position="287"/>
    </location>
</feature>
<dbReference type="PANTHER" id="PTHR20992">
    <property type="entry name" value="AT15442P-RELATED"/>
    <property type="match status" value="1"/>
</dbReference>
<feature type="transmembrane region" description="Helical" evidence="1">
    <location>
        <begin position="111"/>
        <end position="129"/>
    </location>
</feature>
<proteinExistence type="predicted"/>
<keyword evidence="1" id="KW-1133">Transmembrane helix</keyword>
<dbReference type="Proteomes" id="UP000249794">
    <property type="component" value="Unassembled WGS sequence"/>
</dbReference>
<sequence>MRQITVQVSPGYGKQVLQLAERHDGRCLSLTSAIGSKGNIDSVQALMPNRSVGDLLEELEKEVPLAEVSLLPSAMLSLQLPTDDIPQSLQEVQPRSSIEVFLQGVQSIGSWPSFLTYAAIAGVIVWIGLYTNSVFLLVAAMLIAPFGGPAMNVAIASARGDVRLLKRSLLRYFVALAVIVVVTWLLSMAFGQTIATQQMVSASEVSATAALLPLAGGVAGALQLVQSERSSLVSGTAIGMLVAAALAPPAGMIGMAIAINRPEMITSGIFLLLLQLVAINIACASVFRLYGLNSQGAVYARGQRRFFPIALGFSALALALLLFWQFFTTPDLLRASRAQEAASIIQTVIKNDSDISLVETNVRFSPSNIPGQNTLLSDIYVQPKNGQTLSSESVSRRLSRQIQTELLESGFDVTSLVNVTLLEPP</sequence>
<feature type="transmembrane region" description="Helical" evidence="1">
    <location>
        <begin position="307"/>
        <end position="327"/>
    </location>
</feature>
<organism evidence="2 3">
    <name type="scientific">Phormidesmis priestleyi</name>
    <dbReference type="NCBI Taxonomy" id="268141"/>
    <lineage>
        <taxon>Bacteria</taxon>
        <taxon>Bacillati</taxon>
        <taxon>Cyanobacteriota</taxon>
        <taxon>Cyanophyceae</taxon>
        <taxon>Leptolyngbyales</taxon>
        <taxon>Leptolyngbyaceae</taxon>
        <taxon>Phormidesmis</taxon>
    </lineage>
</organism>
<feature type="transmembrane region" description="Helical" evidence="1">
    <location>
        <begin position="205"/>
        <end position="225"/>
    </location>
</feature>
<feature type="transmembrane region" description="Helical" evidence="1">
    <location>
        <begin position="237"/>
        <end position="259"/>
    </location>
</feature>
<evidence type="ECO:0000256" key="1">
    <source>
        <dbReference type="SAM" id="Phobius"/>
    </source>
</evidence>
<feature type="transmembrane region" description="Helical" evidence="1">
    <location>
        <begin position="169"/>
        <end position="190"/>
    </location>
</feature>
<dbReference type="Pfam" id="PF04087">
    <property type="entry name" value="DUF389"/>
    <property type="match status" value="1"/>
</dbReference>
<reference evidence="3" key="1">
    <citation type="submission" date="2018-04" db="EMBL/GenBank/DDBJ databases">
        <authorList>
            <person name="Cornet L."/>
        </authorList>
    </citation>
    <scope>NUCLEOTIDE SEQUENCE [LARGE SCALE GENOMIC DNA]</scope>
</reference>
<evidence type="ECO:0000313" key="3">
    <source>
        <dbReference type="Proteomes" id="UP000249794"/>
    </source>
</evidence>
<dbReference type="InterPro" id="IPR005240">
    <property type="entry name" value="DUF389"/>
</dbReference>
<feature type="transmembrane region" description="Helical" evidence="1">
    <location>
        <begin position="135"/>
        <end position="157"/>
    </location>
</feature>